<dbReference type="AlphaFoldDB" id="A0A061J7A2"/>
<dbReference type="InterPro" id="IPR042541">
    <property type="entry name" value="BART_sf"/>
</dbReference>
<name>A0A061J7A2_TRYRA</name>
<organism evidence="1 2">
    <name type="scientific">Trypanosoma rangeli SC58</name>
    <dbReference type="NCBI Taxonomy" id="429131"/>
    <lineage>
        <taxon>Eukaryota</taxon>
        <taxon>Discoba</taxon>
        <taxon>Euglenozoa</taxon>
        <taxon>Kinetoplastea</taxon>
        <taxon>Metakinetoplastina</taxon>
        <taxon>Trypanosomatida</taxon>
        <taxon>Trypanosomatidae</taxon>
        <taxon>Trypanosoma</taxon>
        <taxon>Herpetosoma</taxon>
    </lineage>
</organism>
<evidence type="ECO:0008006" key="3">
    <source>
        <dbReference type="Google" id="ProtNLM"/>
    </source>
</evidence>
<evidence type="ECO:0000313" key="2">
    <source>
        <dbReference type="Proteomes" id="UP000031737"/>
    </source>
</evidence>
<dbReference type="EMBL" id="AUPL01000934">
    <property type="protein sequence ID" value="ESL11318.1"/>
    <property type="molecule type" value="Genomic_DNA"/>
</dbReference>
<dbReference type="Proteomes" id="UP000031737">
    <property type="component" value="Unassembled WGS sequence"/>
</dbReference>
<comment type="caution">
    <text evidence="1">The sequence shown here is derived from an EMBL/GenBank/DDBJ whole genome shotgun (WGS) entry which is preliminary data.</text>
</comment>
<accession>A0A061J7A2</accession>
<keyword evidence="2" id="KW-1185">Reference proteome</keyword>
<reference evidence="1 2" key="1">
    <citation type="submission" date="2013-07" db="EMBL/GenBank/DDBJ databases">
        <authorList>
            <person name="Stoco P.H."/>
            <person name="Wagner G."/>
            <person name="Gerber A."/>
            <person name="Zaha A."/>
            <person name="Thompson C."/>
            <person name="Bartholomeu D.C."/>
            <person name="Luckemeyer D.D."/>
            <person name="Bahia D."/>
            <person name="Loreto E."/>
            <person name="Prestes E.B."/>
            <person name="Lima F.M."/>
            <person name="Rodrigues-Luiz G."/>
            <person name="Vallejo G.A."/>
            <person name="Filho J.F."/>
            <person name="Monteiro K.M."/>
            <person name="Tyler K.M."/>
            <person name="de Almeida L.G."/>
            <person name="Ortiz M.F."/>
            <person name="Siervo M.A."/>
            <person name="de Moraes M.H."/>
            <person name="Cunha O.L."/>
            <person name="Mendonca-Neto R."/>
            <person name="Silva R."/>
            <person name="Teixeira S.M."/>
            <person name="Murta S.M."/>
            <person name="Sincero T.C."/>
            <person name="Mendes T.A."/>
            <person name="Urmenyi T.P."/>
            <person name="Silva V.G."/>
            <person name="da Rocha W.D."/>
            <person name="Andersson B."/>
            <person name="Romanha A.J."/>
            <person name="Steindel M."/>
            <person name="de Vasconcelos A.T."/>
            <person name="Grisard E.C."/>
        </authorList>
    </citation>
    <scope>NUCLEOTIDE SEQUENCE [LARGE SCALE GENOMIC DNA]</scope>
    <source>
        <strain evidence="1 2">SC58</strain>
    </source>
</reference>
<protein>
    <recommendedName>
        <fullName evidence="3">BART domain-containing protein</fullName>
    </recommendedName>
</protein>
<sequence length="150" mass="16637">MDGDFLLERLDAFFSEGANTDAIGNFISEEQGVMQLLGHSTDTQESLQLYALFKKYAAVVDALLHMFVARETEAGCPIDLEQLAAAVMKEWRQEHDYCRYLCTAYVAGALDFESFKQLVADVNAMTTYPVGAELSDEDSVSEATPEEEDS</sequence>
<evidence type="ECO:0000313" key="1">
    <source>
        <dbReference type="EMBL" id="ESL11318.1"/>
    </source>
</evidence>
<gene>
    <name evidence="1" type="ORF">TRSC58_00934</name>
</gene>
<proteinExistence type="predicted"/>
<dbReference type="VEuPathDB" id="TriTrypDB:TRSC58_00934"/>
<dbReference type="OrthoDB" id="240947at2759"/>
<dbReference type="Gene3D" id="1.20.1520.10">
    <property type="entry name" value="ADP-ribosylation factor-like 2-binding protein, domain"/>
    <property type="match status" value="1"/>
</dbReference>